<organism evidence="1">
    <name type="scientific">marine sediment metagenome</name>
    <dbReference type="NCBI Taxonomy" id="412755"/>
    <lineage>
        <taxon>unclassified sequences</taxon>
        <taxon>metagenomes</taxon>
        <taxon>ecological metagenomes</taxon>
    </lineage>
</organism>
<name>X1RF28_9ZZZZ</name>
<reference evidence="1" key="1">
    <citation type="journal article" date="2014" name="Front. Microbiol.">
        <title>High frequency of phylogenetically diverse reductive dehalogenase-homologous genes in deep subseafloor sedimentary metagenomes.</title>
        <authorList>
            <person name="Kawai M."/>
            <person name="Futagami T."/>
            <person name="Toyoda A."/>
            <person name="Takaki Y."/>
            <person name="Nishi S."/>
            <person name="Hori S."/>
            <person name="Arai W."/>
            <person name="Tsubouchi T."/>
            <person name="Morono Y."/>
            <person name="Uchiyama I."/>
            <person name="Ito T."/>
            <person name="Fujiyama A."/>
            <person name="Inagaki F."/>
            <person name="Takami H."/>
        </authorList>
    </citation>
    <scope>NUCLEOTIDE SEQUENCE</scope>
    <source>
        <strain evidence="1">Expedition CK06-06</strain>
    </source>
</reference>
<feature type="non-terminal residue" evidence="1">
    <location>
        <position position="58"/>
    </location>
</feature>
<comment type="caution">
    <text evidence="1">The sequence shown here is derived from an EMBL/GenBank/DDBJ whole genome shotgun (WGS) entry which is preliminary data.</text>
</comment>
<protein>
    <submittedName>
        <fullName evidence="1">Uncharacterized protein</fullName>
    </submittedName>
</protein>
<dbReference type="AlphaFoldDB" id="X1RF28"/>
<evidence type="ECO:0000313" key="1">
    <source>
        <dbReference type="EMBL" id="GAI79213.1"/>
    </source>
</evidence>
<sequence length="58" mass="6746">MAETPKEEMVEWLSRTEISLRARADYEVFRDELETKLFEPSDAQISGLWEASKGRIQA</sequence>
<accession>X1RF28</accession>
<proteinExistence type="predicted"/>
<dbReference type="EMBL" id="BARW01008010">
    <property type="protein sequence ID" value="GAI79213.1"/>
    <property type="molecule type" value="Genomic_DNA"/>
</dbReference>
<gene>
    <name evidence="1" type="ORF">S12H4_16548</name>
</gene>